<dbReference type="PANTHER" id="PTHR46680:SF3">
    <property type="entry name" value="NF-KAPPA-B INHIBITOR CACTUS"/>
    <property type="match status" value="1"/>
</dbReference>
<evidence type="ECO:0000256" key="1">
    <source>
        <dbReference type="ARBA" id="ARBA00022737"/>
    </source>
</evidence>
<dbReference type="InterPro" id="IPR051070">
    <property type="entry name" value="NF-kappa-B_inhibitor"/>
</dbReference>
<dbReference type="PRINTS" id="PR01415">
    <property type="entry name" value="ANKYRIN"/>
</dbReference>
<feature type="repeat" description="ANK" evidence="3">
    <location>
        <begin position="263"/>
        <end position="295"/>
    </location>
</feature>
<dbReference type="SMART" id="SM00248">
    <property type="entry name" value="ANK"/>
    <property type="match status" value="9"/>
</dbReference>
<evidence type="ECO:0008006" key="6">
    <source>
        <dbReference type="Google" id="ProtNLM"/>
    </source>
</evidence>
<dbReference type="Pfam" id="PF12796">
    <property type="entry name" value="Ank_2"/>
    <property type="match status" value="2"/>
</dbReference>
<name>A0A8W8LAE5_MAGGI</name>
<dbReference type="AlphaFoldDB" id="A0A8W8LAE5"/>
<feature type="repeat" description="ANK" evidence="3">
    <location>
        <begin position="120"/>
        <end position="153"/>
    </location>
</feature>
<dbReference type="InterPro" id="IPR002110">
    <property type="entry name" value="Ankyrin_rpt"/>
</dbReference>
<accession>A0A8W8LAE5</accession>
<feature type="repeat" description="ANK" evidence="3">
    <location>
        <begin position="228"/>
        <end position="262"/>
    </location>
</feature>
<organism evidence="4 5">
    <name type="scientific">Magallana gigas</name>
    <name type="common">Pacific oyster</name>
    <name type="synonym">Crassostrea gigas</name>
    <dbReference type="NCBI Taxonomy" id="29159"/>
    <lineage>
        <taxon>Eukaryota</taxon>
        <taxon>Metazoa</taxon>
        <taxon>Spiralia</taxon>
        <taxon>Lophotrochozoa</taxon>
        <taxon>Mollusca</taxon>
        <taxon>Bivalvia</taxon>
        <taxon>Autobranchia</taxon>
        <taxon>Pteriomorphia</taxon>
        <taxon>Ostreida</taxon>
        <taxon>Ostreoidea</taxon>
        <taxon>Ostreidae</taxon>
        <taxon>Magallana</taxon>
    </lineage>
</organism>
<dbReference type="EnsemblMetazoa" id="G27206.3">
    <property type="protein sequence ID" value="G27206.3:cds"/>
    <property type="gene ID" value="G27206"/>
</dbReference>
<keyword evidence="2 3" id="KW-0040">ANK repeat</keyword>
<dbReference type="GO" id="GO:0005829">
    <property type="term" value="C:cytosol"/>
    <property type="evidence" value="ECO:0007669"/>
    <property type="project" value="TreeGrafter"/>
</dbReference>
<dbReference type="PROSITE" id="PS50088">
    <property type="entry name" value="ANK_REPEAT"/>
    <property type="match status" value="6"/>
</dbReference>
<dbReference type="InterPro" id="IPR036770">
    <property type="entry name" value="Ankyrin_rpt-contain_sf"/>
</dbReference>
<keyword evidence="1" id="KW-0677">Repeat</keyword>
<dbReference type="PROSITE" id="PS50297">
    <property type="entry name" value="ANK_REP_REGION"/>
    <property type="match status" value="5"/>
</dbReference>
<evidence type="ECO:0000256" key="2">
    <source>
        <dbReference type="ARBA" id="ARBA00023043"/>
    </source>
</evidence>
<dbReference type="Pfam" id="PF00023">
    <property type="entry name" value="Ank"/>
    <property type="match status" value="1"/>
</dbReference>
<dbReference type="GO" id="GO:0051059">
    <property type="term" value="F:NF-kappaB binding"/>
    <property type="evidence" value="ECO:0007669"/>
    <property type="project" value="TreeGrafter"/>
</dbReference>
<feature type="repeat" description="ANK" evidence="3">
    <location>
        <begin position="195"/>
        <end position="227"/>
    </location>
</feature>
<evidence type="ECO:0000256" key="3">
    <source>
        <dbReference type="PROSITE-ProRule" id="PRU00023"/>
    </source>
</evidence>
<dbReference type="Proteomes" id="UP000005408">
    <property type="component" value="Unassembled WGS sequence"/>
</dbReference>
<feature type="repeat" description="ANK" evidence="3">
    <location>
        <begin position="87"/>
        <end position="119"/>
    </location>
</feature>
<dbReference type="PANTHER" id="PTHR46680">
    <property type="entry name" value="NF-KAPPA-B INHIBITOR ALPHA"/>
    <property type="match status" value="1"/>
</dbReference>
<proteinExistence type="predicted"/>
<feature type="repeat" description="ANK" evidence="3">
    <location>
        <begin position="296"/>
        <end position="328"/>
    </location>
</feature>
<dbReference type="GO" id="GO:0071356">
    <property type="term" value="P:cellular response to tumor necrosis factor"/>
    <property type="evidence" value="ECO:0007669"/>
    <property type="project" value="TreeGrafter"/>
</dbReference>
<sequence length="510" mass="56667">MPPTEDLAAKIDQASEAGEQFAKLYYETYDKKRHSVMAMVVKSPDIIQKFYMAAVNRDLSKLEECVLVDGVDVNYIFTEPYISSHHSGGTALHIVAEKGHTAVIEDMLMLGANLCFENKSGDSAMHIACKHGNSQAVLSFLKSNHMSKNLQNNHGITPLMRAIFRYETAFKGKYIEIIKSLIEFGCDVNLAPEHSKTTPLHMAAEKWDPVVSELLINAGAHVNAKDLKGSTPLFTAVSRPRISSEVVKVLVKAGALVCDVNSNGRSPLHITVSKNDDLSVFHLLEGGANPNVSDNGGLTPLVIAVHENNTKIVSHLLTYGADVNYMPREQNSLVGGYQEEKLSILGIAVSNENLKICQLLLQAEGDILKSSLRGRNLLSMAARKENMKLVKLFLQLNYPSESLPEMFPSSHLSSKAADIFLLLLKWATYPDVYEFEDCLLKLDDLDNDSVFHKRKAQQLFYSAKSLRDICCIHIRKLLGLNIHKKLQMLMDEGHIARAHADLLLLTQELY</sequence>
<reference evidence="4" key="1">
    <citation type="submission" date="2022-08" db="UniProtKB">
        <authorList>
            <consortium name="EnsemblMetazoa"/>
        </authorList>
    </citation>
    <scope>IDENTIFICATION</scope>
    <source>
        <strain evidence="4">05x7-T-G4-1.051#20</strain>
    </source>
</reference>
<keyword evidence="5" id="KW-1185">Reference proteome</keyword>
<dbReference type="SUPFAM" id="SSF48403">
    <property type="entry name" value="Ankyrin repeat"/>
    <property type="match status" value="1"/>
</dbReference>
<evidence type="ECO:0000313" key="5">
    <source>
        <dbReference type="Proteomes" id="UP000005408"/>
    </source>
</evidence>
<dbReference type="Gene3D" id="1.25.40.20">
    <property type="entry name" value="Ankyrin repeat-containing domain"/>
    <property type="match status" value="2"/>
</dbReference>
<evidence type="ECO:0000313" key="4">
    <source>
        <dbReference type="EnsemblMetazoa" id="G27206.3:cds"/>
    </source>
</evidence>
<protein>
    <recommendedName>
        <fullName evidence="6">Ankyrin-1-like</fullName>
    </recommendedName>
</protein>